<evidence type="ECO:0000313" key="3">
    <source>
        <dbReference type="Proteomes" id="UP001374535"/>
    </source>
</evidence>
<keyword evidence="3" id="KW-1185">Reference proteome</keyword>
<dbReference type="AlphaFoldDB" id="A0AAQ3NMH2"/>
<sequence>MYHTIPHFTTTHQTSVLLFQINPRIILQKPHIRHSQIPRLRTQLEQQQSLNVSLHVSKRIPESAAPSRTTRLVRLPNHLPGPRVPQSDIAGETKSTTGHRATDENSCRGNPRQLRGNHILRLVPRLPSKLIHSPQIRLIHFEDAILSVRAIE</sequence>
<protein>
    <submittedName>
        <fullName evidence="2">Uncharacterized protein</fullName>
    </submittedName>
</protein>
<dbReference type="EMBL" id="CP144696">
    <property type="protein sequence ID" value="WVZ11683.1"/>
    <property type="molecule type" value="Genomic_DNA"/>
</dbReference>
<reference evidence="2 3" key="1">
    <citation type="journal article" date="2023" name="Life. Sci Alliance">
        <title>Evolutionary insights into 3D genome organization and epigenetic landscape of Vigna mungo.</title>
        <authorList>
            <person name="Junaid A."/>
            <person name="Singh B."/>
            <person name="Bhatia S."/>
        </authorList>
    </citation>
    <scope>NUCLEOTIDE SEQUENCE [LARGE SCALE GENOMIC DNA]</scope>
    <source>
        <strain evidence="2">Urdbean</strain>
    </source>
</reference>
<dbReference type="Proteomes" id="UP001374535">
    <property type="component" value="Chromosome 5"/>
</dbReference>
<organism evidence="2 3">
    <name type="scientific">Vigna mungo</name>
    <name type="common">Black gram</name>
    <name type="synonym">Phaseolus mungo</name>
    <dbReference type="NCBI Taxonomy" id="3915"/>
    <lineage>
        <taxon>Eukaryota</taxon>
        <taxon>Viridiplantae</taxon>
        <taxon>Streptophyta</taxon>
        <taxon>Embryophyta</taxon>
        <taxon>Tracheophyta</taxon>
        <taxon>Spermatophyta</taxon>
        <taxon>Magnoliopsida</taxon>
        <taxon>eudicotyledons</taxon>
        <taxon>Gunneridae</taxon>
        <taxon>Pentapetalae</taxon>
        <taxon>rosids</taxon>
        <taxon>fabids</taxon>
        <taxon>Fabales</taxon>
        <taxon>Fabaceae</taxon>
        <taxon>Papilionoideae</taxon>
        <taxon>50 kb inversion clade</taxon>
        <taxon>NPAAA clade</taxon>
        <taxon>indigoferoid/millettioid clade</taxon>
        <taxon>Phaseoleae</taxon>
        <taxon>Vigna</taxon>
    </lineage>
</organism>
<feature type="region of interest" description="Disordered" evidence="1">
    <location>
        <begin position="75"/>
        <end position="112"/>
    </location>
</feature>
<proteinExistence type="predicted"/>
<name>A0AAQ3NMH2_VIGMU</name>
<evidence type="ECO:0000256" key="1">
    <source>
        <dbReference type="SAM" id="MobiDB-lite"/>
    </source>
</evidence>
<gene>
    <name evidence="2" type="ORF">V8G54_016213</name>
</gene>
<evidence type="ECO:0000313" key="2">
    <source>
        <dbReference type="EMBL" id="WVZ11683.1"/>
    </source>
</evidence>
<accession>A0AAQ3NMH2</accession>